<keyword evidence="3" id="KW-1185">Reference proteome</keyword>
<proteinExistence type="predicted"/>
<dbReference type="AlphaFoldDB" id="A0AAV7TGC7"/>
<dbReference type="Gene3D" id="1.20.140.150">
    <property type="match status" value="1"/>
</dbReference>
<dbReference type="InterPro" id="IPR029372">
    <property type="entry name" value="Tmem37"/>
</dbReference>
<dbReference type="GO" id="GO:0016020">
    <property type="term" value="C:membrane"/>
    <property type="evidence" value="ECO:0007669"/>
    <property type="project" value="InterPro"/>
</dbReference>
<dbReference type="GO" id="GO:0005262">
    <property type="term" value="F:calcium channel activity"/>
    <property type="evidence" value="ECO:0007669"/>
    <property type="project" value="InterPro"/>
</dbReference>
<gene>
    <name evidence="2" type="ORF">NDU88_000992</name>
</gene>
<feature type="transmembrane region" description="Helical" evidence="1">
    <location>
        <begin position="163"/>
        <end position="185"/>
    </location>
</feature>
<accession>A0AAV7TGC7</accession>
<comment type="caution">
    <text evidence="2">The sequence shown here is derived from an EMBL/GenBank/DDBJ whole genome shotgun (WGS) entry which is preliminary data.</text>
</comment>
<sequence>MTAIGVQQVPRLPPCGKSNRSFFETFIRVLIVLCAAIAVILSSISVCDGRWLLAHEKLFGLWHYCVTSDFSTPTCTTDIDFAQVEGLSVGMIFCRSALSFAVISAIFGLELMMVSLICEDVHSRRKWFLGSLLIIISFVLSSGGVLGFVIVLRNYVTFTGFTLPYWCEFTAVFLFFLNGISGIHINSITNPWNRPSTGKV</sequence>
<dbReference type="Pfam" id="PF15108">
    <property type="entry name" value="TMEM37"/>
    <property type="match status" value="1"/>
</dbReference>
<name>A0AAV7TGC7_PLEWA</name>
<dbReference type="EMBL" id="JANPWB010000006">
    <property type="protein sequence ID" value="KAJ1175705.1"/>
    <property type="molecule type" value="Genomic_DNA"/>
</dbReference>
<feature type="transmembrane region" description="Helical" evidence="1">
    <location>
        <begin position="127"/>
        <end position="151"/>
    </location>
</feature>
<evidence type="ECO:0000256" key="1">
    <source>
        <dbReference type="SAM" id="Phobius"/>
    </source>
</evidence>
<evidence type="ECO:0000313" key="3">
    <source>
        <dbReference type="Proteomes" id="UP001066276"/>
    </source>
</evidence>
<dbReference type="PANTHER" id="PTHR31767">
    <property type="entry name" value="VOLTAGE-DEPENDENT CALCIUM CHANNEL GAMMA-LIKE SUBUNIT"/>
    <property type="match status" value="1"/>
</dbReference>
<organism evidence="2 3">
    <name type="scientific">Pleurodeles waltl</name>
    <name type="common">Iberian ribbed newt</name>
    <dbReference type="NCBI Taxonomy" id="8319"/>
    <lineage>
        <taxon>Eukaryota</taxon>
        <taxon>Metazoa</taxon>
        <taxon>Chordata</taxon>
        <taxon>Craniata</taxon>
        <taxon>Vertebrata</taxon>
        <taxon>Euteleostomi</taxon>
        <taxon>Amphibia</taxon>
        <taxon>Batrachia</taxon>
        <taxon>Caudata</taxon>
        <taxon>Salamandroidea</taxon>
        <taxon>Salamandridae</taxon>
        <taxon>Pleurodelinae</taxon>
        <taxon>Pleurodeles</taxon>
    </lineage>
</organism>
<feature type="transmembrane region" description="Helical" evidence="1">
    <location>
        <begin position="26"/>
        <end position="46"/>
    </location>
</feature>
<feature type="transmembrane region" description="Helical" evidence="1">
    <location>
        <begin position="97"/>
        <end position="118"/>
    </location>
</feature>
<dbReference type="PANTHER" id="PTHR31767:SF0">
    <property type="entry name" value="VOLTAGE-DEPENDENT CALCIUM CHANNEL GAMMA-LIKE SUBUNIT"/>
    <property type="match status" value="1"/>
</dbReference>
<keyword evidence="1" id="KW-0472">Membrane</keyword>
<keyword evidence="1" id="KW-0812">Transmembrane</keyword>
<dbReference type="Proteomes" id="UP001066276">
    <property type="component" value="Chromosome 3_2"/>
</dbReference>
<reference evidence="2" key="1">
    <citation type="journal article" date="2022" name="bioRxiv">
        <title>Sequencing and chromosome-scale assembly of the giantPleurodeles waltlgenome.</title>
        <authorList>
            <person name="Brown T."/>
            <person name="Elewa A."/>
            <person name="Iarovenko S."/>
            <person name="Subramanian E."/>
            <person name="Araus A.J."/>
            <person name="Petzold A."/>
            <person name="Susuki M."/>
            <person name="Suzuki K.-i.T."/>
            <person name="Hayashi T."/>
            <person name="Toyoda A."/>
            <person name="Oliveira C."/>
            <person name="Osipova E."/>
            <person name="Leigh N.D."/>
            <person name="Simon A."/>
            <person name="Yun M.H."/>
        </authorList>
    </citation>
    <scope>NUCLEOTIDE SEQUENCE</scope>
    <source>
        <strain evidence="2">20211129_DDA</strain>
        <tissue evidence="2">Liver</tissue>
    </source>
</reference>
<keyword evidence="1" id="KW-1133">Transmembrane helix</keyword>
<protein>
    <recommendedName>
        <fullName evidence="4">Voltage-dependent calcium channel gamma-like subunit</fullName>
    </recommendedName>
</protein>
<dbReference type="GO" id="GO:0005244">
    <property type="term" value="F:voltage-gated monoatomic ion channel activity"/>
    <property type="evidence" value="ECO:0007669"/>
    <property type="project" value="InterPro"/>
</dbReference>
<evidence type="ECO:0008006" key="4">
    <source>
        <dbReference type="Google" id="ProtNLM"/>
    </source>
</evidence>
<evidence type="ECO:0000313" key="2">
    <source>
        <dbReference type="EMBL" id="KAJ1175705.1"/>
    </source>
</evidence>